<evidence type="ECO:0000259" key="1">
    <source>
        <dbReference type="PROSITE" id="PS51819"/>
    </source>
</evidence>
<dbReference type="InterPro" id="IPR050383">
    <property type="entry name" value="GlyoxalaseI/FosfomycinResist"/>
</dbReference>
<dbReference type="Pfam" id="PF00903">
    <property type="entry name" value="Glyoxalase"/>
    <property type="match status" value="1"/>
</dbReference>
<dbReference type="Gene3D" id="3.10.180.10">
    <property type="entry name" value="2,3-Dihydroxybiphenyl 1,2-Dioxygenase, domain 1"/>
    <property type="match status" value="1"/>
</dbReference>
<dbReference type="AlphaFoldDB" id="A0A543DAV2"/>
<dbReference type="Proteomes" id="UP000315677">
    <property type="component" value="Unassembled WGS sequence"/>
</dbReference>
<dbReference type="PROSITE" id="PS51819">
    <property type="entry name" value="VOC"/>
    <property type="match status" value="1"/>
</dbReference>
<evidence type="ECO:0000313" key="2">
    <source>
        <dbReference type="EMBL" id="TQM06459.1"/>
    </source>
</evidence>
<dbReference type="PANTHER" id="PTHR21366:SF22">
    <property type="entry name" value="VOC DOMAIN-CONTAINING PROTEIN"/>
    <property type="match status" value="1"/>
</dbReference>
<dbReference type="EMBL" id="VFPA01000004">
    <property type="protein sequence ID" value="TQM06459.1"/>
    <property type="molecule type" value="Genomic_DNA"/>
</dbReference>
<protein>
    <submittedName>
        <fullName evidence="2">Putative glyoxalase superfamily protein PhnB</fullName>
    </submittedName>
</protein>
<feature type="domain" description="VOC" evidence="1">
    <location>
        <begin position="24"/>
        <end position="149"/>
    </location>
</feature>
<dbReference type="SUPFAM" id="SSF54593">
    <property type="entry name" value="Glyoxalase/Bleomycin resistance protein/Dihydroxybiphenyl dioxygenase"/>
    <property type="match status" value="1"/>
</dbReference>
<dbReference type="PANTHER" id="PTHR21366">
    <property type="entry name" value="GLYOXALASE FAMILY PROTEIN"/>
    <property type="match status" value="1"/>
</dbReference>
<reference evidence="2 3" key="1">
    <citation type="submission" date="2019-06" db="EMBL/GenBank/DDBJ databases">
        <title>Sequencing the genomes of 1000 actinobacteria strains.</title>
        <authorList>
            <person name="Klenk H.-P."/>
        </authorList>
    </citation>
    <scope>NUCLEOTIDE SEQUENCE [LARGE SCALE GENOMIC DNA]</scope>
    <source>
        <strain evidence="2 3">DSM 45301</strain>
    </source>
</reference>
<organism evidence="2 3">
    <name type="scientific">Pseudonocardia kunmingensis</name>
    <dbReference type="NCBI Taxonomy" id="630975"/>
    <lineage>
        <taxon>Bacteria</taxon>
        <taxon>Bacillati</taxon>
        <taxon>Actinomycetota</taxon>
        <taxon>Actinomycetes</taxon>
        <taxon>Pseudonocardiales</taxon>
        <taxon>Pseudonocardiaceae</taxon>
        <taxon>Pseudonocardia</taxon>
    </lineage>
</organism>
<comment type="caution">
    <text evidence="2">The sequence shown here is derived from an EMBL/GenBank/DDBJ whole genome shotgun (WGS) entry which is preliminary data.</text>
</comment>
<keyword evidence="3" id="KW-1185">Reference proteome</keyword>
<evidence type="ECO:0000313" key="3">
    <source>
        <dbReference type="Proteomes" id="UP000315677"/>
    </source>
</evidence>
<name>A0A543DAV2_9PSEU</name>
<gene>
    <name evidence="2" type="ORF">FB558_6716</name>
</gene>
<dbReference type="InterPro" id="IPR004360">
    <property type="entry name" value="Glyas_Fos-R_dOase_dom"/>
</dbReference>
<accession>A0A543DAV2</accession>
<proteinExistence type="predicted"/>
<dbReference type="InterPro" id="IPR029068">
    <property type="entry name" value="Glyas_Bleomycin-R_OHBP_Dase"/>
</dbReference>
<dbReference type="InterPro" id="IPR037523">
    <property type="entry name" value="VOC_core"/>
</dbReference>
<dbReference type="CDD" id="cd07264">
    <property type="entry name" value="VOC_like"/>
    <property type="match status" value="1"/>
</dbReference>
<sequence>MGCARVSGTFKPFRITPSNVRLMRLGYVIHYVDDPAATVGFYEAAFGLERGFVHESGQFAEMDSGSTRLAFTAHALGAEVVPVPYVRSRPDADPAGYEITLLCEDVPAAYARAVGAGAVPVAEPHDTAWGQTVAYVRDRDGALVGLATPIA</sequence>